<dbReference type="AlphaFoldDB" id="A0A5J9VFR2"/>
<feature type="region of interest" description="Disordered" evidence="1">
    <location>
        <begin position="253"/>
        <end position="370"/>
    </location>
</feature>
<keyword evidence="2" id="KW-0472">Membrane</keyword>
<proteinExistence type="predicted"/>
<dbReference type="Gramene" id="TVU34528">
    <property type="protein sequence ID" value="TVU34528"/>
    <property type="gene ID" value="EJB05_16363"/>
</dbReference>
<dbReference type="Proteomes" id="UP000324897">
    <property type="component" value="Unassembled WGS sequence"/>
</dbReference>
<feature type="compositionally biased region" description="Basic and acidic residues" evidence="1">
    <location>
        <begin position="336"/>
        <end position="345"/>
    </location>
</feature>
<feature type="compositionally biased region" description="Basic and acidic residues" evidence="1">
    <location>
        <begin position="358"/>
        <end position="370"/>
    </location>
</feature>
<accession>A0A5J9VFR2</accession>
<evidence type="ECO:0000313" key="4">
    <source>
        <dbReference type="Proteomes" id="UP000324897"/>
    </source>
</evidence>
<reference evidence="3 4" key="1">
    <citation type="journal article" date="2019" name="Sci. Rep.">
        <title>A high-quality genome of Eragrostis curvula grass provides insights into Poaceae evolution and supports new strategies to enhance forage quality.</title>
        <authorList>
            <person name="Carballo J."/>
            <person name="Santos B.A.C.M."/>
            <person name="Zappacosta D."/>
            <person name="Garbus I."/>
            <person name="Selva J.P."/>
            <person name="Gallo C.A."/>
            <person name="Diaz A."/>
            <person name="Albertini E."/>
            <person name="Caccamo M."/>
            <person name="Echenique V."/>
        </authorList>
    </citation>
    <scope>NUCLEOTIDE SEQUENCE [LARGE SCALE GENOMIC DNA]</scope>
    <source>
        <strain evidence="4">cv. Victoria</strain>
        <tissue evidence="3">Leaf</tissue>
    </source>
</reference>
<evidence type="ECO:0000256" key="2">
    <source>
        <dbReference type="SAM" id="Phobius"/>
    </source>
</evidence>
<keyword evidence="2" id="KW-1133">Transmembrane helix</keyword>
<dbReference type="OrthoDB" id="10622096at2759"/>
<evidence type="ECO:0000256" key="1">
    <source>
        <dbReference type="SAM" id="MobiDB-lite"/>
    </source>
</evidence>
<name>A0A5J9VFR2_9POAL</name>
<feature type="transmembrane region" description="Helical" evidence="2">
    <location>
        <begin position="87"/>
        <end position="112"/>
    </location>
</feature>
<organism evidence="3 4">
    <name type="scientific">Eragrostis curvula</name>
    <name type="common">weeping love grass</name>
    <dbReference type="NCBI Taxonomy" id="38414"/>
    <lineage>
        <taxon>Eukaryota</taxon>
        <taxon>Viridiplantae</taxon>
        <taxon>Streptophyta</taxon>
        <taxon>Embryophyta</taxon>
        <taxon>Tracheophyta</taxon>
        <taxon>Spermatophyta</taxon>
        <taxon>Magnoliopsida</taxon>
        <taxon>Liliopsida</taxon>
        <taxon>Poales</taxon>
        <taxon>Poaceae</taxon>
        <taxon>PACMAD clade</taxon>
        <taxon>Chloridoideae</taxon>
        <taxon>Eragrostideae</taxon>
        <taxon>Eragrostidinae</taxon>
        <taxon>Eragrostis</taxon>
    </lineage>
</organism>
<feature type="region of interest" description="Disordered" evidence="1">
    <location>
        <begin position="1"/>
        <end position="20"/>
    </location>
</feature>
<keyword evidence="4" id="KW-1185">Reference proteome</keyword>
<sequence>MAGESTASREKDEEDGAATPFRPSCSFPSYHLLCSSPVSPSLSRKLTTEGSRRVVLVNIIGKCVSHATSRKIHLGIRNMFQAHCNDLVHLFFLCVTLLFAFHHCSFIDYGLFIQPFVKKKGNWKRLVATMPEHRSQHHDKGKEVAHQQNDAKRCFIAAPPCTSTGFIIREPPNNTCVSYSSSDEDMPNSLPTISPARSILKSLGRFEQGECSKEPKRPREGLCYASFAQSRMEASDSELTKCTPDQRLATDDRTCRQSLTPEERREQINSHRRACYQNLTPEERERINAHKRARHQNLTLEEKEKVNARKRAWRQSLTSKQREEANARRRAARHSLTLEERNARQRERRRARRQSLPPHERQALLDKRNESYAVRRDTPCKESIALQSSTSSLVGYRASNSCASECQNMATQTFATTQGNLESIREETEEEQVVYVSPGINDITMCTELASVRCPTSEAVDSLLLGPNEFNRPYCPAESFVTEDNDDTNSNVSEEQDDEYFIFAGRGTVGHGYLFISPHRGSFTRKQNR</sequence>
<comment type="caution">
    <text evidence="3">The sequence shown here is derived from an EMBL/GenBank/DDBJ whole genome shotgun (WGS) entry which is preliminary data.</text>
</comment>
<protein>
    <submittedName>
        <fullName evidence="3">Uncharacterized protein</fullName>
    </submittedName>
</protein>
<dbReference type="EMBL" id="RWGY01000009">
    <property type="protein sequence ID" value="TVU34528.1"/>
    <property type="molecule type" value="Genomic_DNA"/>
</dbReference>
<gene>
    <name evidence="3" type="ORF">EJB05_16363</name>
</gene>
<evidence type="ECO:0000313" key="3">
    <source>
        <dbReference type="EMBL" id="TVU34528.1"/>
    </source>
</evidence>
<keyword evidence="2" id="KW-0812">Transmembrane</keyword>
<feature type="compositionally biased region" description="Basic and acidic residues" evidence="1">
    <location>
        <begin position="253"/>
        <end position="269"/>
    </location>
</feature>